<reference evidence="5" key="1">
    <citation type="submission" date="2025-08" db="UniProtKB">
        <authorList>
            <consortium name="RefSeq"/>
        </authorList>
    </citation>
    <scope>IDENTIFICATION</scope>
    <source>
        <tissue evidence="5">Entire body</tissue>
    </source>
</reference>
<name>A0A1W4XFN6_AGRPL</name>
<feature type="compositionally biased region" description="Basic and acidic residues" evidence="2">
    <location>
        <begin position="156"/>
        <end position="165"/>
    </location>
</feature>
<dbReference type="CDD" id="cd09631">
    <property type="entry name" value="DOMON_DOH"/>
    <property type="match status" value="1"/>
</dbReference>
<proteinExistence type="predicted"/>
<dbReference type="PANTHER" id="PTHR24036">
    <property type="entry name" value="SKELETOR-RELATED"/>
    <property type="match status" value="1"/>
</dbReference>
<dbReference type="Proteomes" id="UP000192223">
    <property type="component" value="Unplaced"/>
</dbReference>
<keyword evidence="4" id="KW-1185">Reference proteome</keyword>
<evidence type="ECO:0000313" key="5">
    <source>
        <dbReference type="RefSeq" id="XP_018334814.1"/>
    </source>
</evidence>
<organism evidence="4 5">
    <name type="scientific">Agrilus planipennis</name>
    <name type="common">Emerald ash borer</name>
    <name type="synonym">Agrilus marcopoli</name>
    <dbReference type="NCBI Taxonomy" id="224129"/>
    <lineage>
        <taxon>Eukaryota</taxon>
        <taxon>Metazoa</taxon>
        <taxon>Ecdysozoa</taxon>
        <taxon>Arthropoda</taxon>
        <taxon>Hexapoda</taxon>
        <taxon>Insecta</taxon>
        <taxon>Pterygota</taxon>
        <taxon>Neoptera</taxon>
        <taxon>Endopterygota</taxon>
        <taxon>Coleoptera</taxon>
        <taxon>Polyphaga</taxon>
        <taxon>Elateriformia</taxon>
        <taxon>Buprestoidea</taxon>
        <taxon>Buprestidae</taxon>
        <taxon>Agrilinae</taxon>
        <taxon>Agrilus</taxon>
    </lineage>
</organism>
<feature type="compositionally biased region" description="Basic and acidic residues" evidence="2">
    <location>
        <begin position="279"/>
        <end position="300"/>
    </location>
</feature>
<evidence type="ECO:0000313" key="4">
    <source>
        <dbReference type="Proteomes" id="UP000192223"/>
    </source>
</evidence>
<feature type="compositionally biased region" description="Basic and acidic residues" evidence="2">
    <location>
        <begin position="864"/>
        <end position="875"/>
    </location>
</feature>
<dbReference type="STRING" id="224129.A0A1W4XFN6"/>
<dbReference type="PANTHER" id="PTHR24036:SF13">
    <property type="entry name" value="PROTEIN SKELETOR, ISOFORMS D_E"/>
    <property type="match status" value="1"/>
</dbReference>
<feature type="compositionally biased region" description="Basic residues" evidence="2">
    <location>
        <begin position="208"/>
        <end position="220"/>
    </location>
</feature>
<keyword evidence="1" id="KW-0677">Repeat</keyword>
<feature type="compositionally biased region" description="Polar residues" evidence="2">
    <location>
        <begin position="848"/>
        <end position="857"/>
    </location>
</feature>
<feature type="region of interest" description="Disordered" evidence="2">
    <location>
        <begin position="832"/>
        <end position="877"/>
    </location>
</feature>
<dbReference type="Pfam" id="PF25489">
    <property type="entry name" value="At5g54830"/>
    <property type="match status" value="1"/>
</dbReference>
<dbReference type="InterPro" id="IPR052126">
    <property type="entry name" value="Spindle_Org/Thrombomodulin"/>
</dbReference>
<feature type="domain" description="DOMON" evidence="3">
    <location>
        <begin position="1"/>
        <end position="106"/>
    </location>
</feature>
<gene>
    <name evidence="5" type="primary">LOC108743722</name>
</gene>
<dbReference type="OrthoDB" id="2448405at2759"/>
<dbReference type="InterPro" id="IPR045266">
    <property type="entry name" value="DOH_DOMON"/>
</dbReference>
<protein>
    <submittedName>
        <fullName evidence="5">Uncharacterized protein LOC108743722</fullName>
    </submittedName>
</protein>
<dbReference type="RefSeq" id="XP_018334814.1">
    <property type="nucleotide sequence ID" value="XM_018479312.1"/>
</dbReference>
<evidence type="ECO:0000256" key="2">
    <source>
        <dbReference type="SAM" id="MobiDB-lite"/>
    </source>
</evidence>
<feature type="compositionally biased region" description="Low complexity" evidence="2">
    <location>
        <begin position="166"/>
        <end position="182"/>
    </location>
</feature>
<sequence length="1035" mass="116771">MSFGLSGEDHASIMIGGDVVVAWVNKETFKGYADDYYLGDKSQCAGYTGSCPDQLLQDGTDTVRVLNAALVNGYSIVTYQRTLHPHDRFDRAIYTNQSQPIIWAIGPLDSRNLVSYHSKYAKGNHFIDFGRPPKWNCPNPESEQSRSAARRKPKEHSRQRSEPHHQQQQQQQIQQQQQQQQQRVYEEPPKTTEYQIPETTTAQPVTRKNQRRRGEARRRVVNNGNQLPAQPEAQAVNQDVERINPAPSTRSKQTINPTVELESSTNQPPIRSRQNRRRNNGERHEGRNRARNENVERENVSEVQQRSIPTPAPVSLEKIVPWTIPQIQCYEPEDGVFYAQMGPAGGRKGYSAITGHVGWGIAWYINGLLIPEINVVRGKTYTFVTEGGDDENFNAKYHPFYITDDPIGGYAYKTAEERKTVHIFAGAAQLDNGTVIPTGTGRLCHWTYKGDLDSDDYPSFGAFQRNLELKCEQGEPGFVQWTPTKMTPDTVYYQCFSHRYLGWKINVLDSCDELSQGSEFHPAVLPPPPGFKEAGEDDLETDASYRVATVVKLPTGSKIESYRKKNYALDNHKNITEESQPLFDTTQTQPMQHPAMTKPYYSIPSKNRLHLISRPKGGSQYRKRSHVVKKVIKHPKDMLMSEQRQNTISKRPVLKIHKRPIPSNMNFPRSKSKPERELTLFMTKAKEPAVELSPIQPSTEKMIDDILLSKYSKLQESLRKTTETPSAEESVNKYVRFIPTSVSEPNTTTLEFAVNTGFNPRSIVFERGFMPIMTERTKTITDIKGPEIENESEIGFLDIPASSVANLTHKSFLNHRYDDSLSNVKPFEVRKKRQKSNLGQYLPYEDNMPQSADNSKTYYLPPNGERKRPGSDDRSSSIFITYDGKKIHGSTLTSVGVDNGQTVLKSAKHPKAAELLRSGPQFAPFKGDLPPLDPKIINSFGAKTQQATLNRGLETPRTGDAGVTKLKLVPQRNKRYAHHTPEHTAEQMASAKNTTLNRNSNNNNNNNSSGVKSSASFITSVFSAVVVALVSYQFL</sequence>
<dbReference type="AlphaFoldDB" id="A0A1W4XFN6"/>
<dbReference type="InterPro" id="IPR057443">
    <property type="entry name" value="At5g54830-like"/>
</dbReference>
<feature type="compositionally biased region" description="Polar residues" evidence="2">
    <location>
        <begin position="246"/>
        <end position="269"/>
    </location>
</feature>
<dbReference type="PROSITE" id="PS50836">
    <property type="entry name" value="DOMON"/>
    <property type="match status" value="1"/>
</dbReference>
<evidence type="ECO:0000256" key="1">
    <source>
        <dbReference type="ARBA" id="ARBA00022737"/>
    </source>
</evidence>
<dbReference type="GeneID" id="108743722"/>
<dbReference type="InterPro" id="IPR005018">
    <property type="entry name" value="DOMON_domain"/>
</dbReference>
<dbReference type="InParanoid" id="A0A1W4XFN6"/>
<feature type="compositionally biased region" description="Polar residues" evidence="2">
    <location>
        <begin position="192"/>
        <end position="206"/>
    </location>
</feature>
<dbReference type="KEGG" id="apln:108743722"/>
<accession>A0A1W4XFN6</accession>
<evidence type="ECO:0000259" key="3">
    <source>
        <dbReference type="PROSITE" id="PS50836"/>
    </source>
</evidence>
<dbReference type="SMART" id="SM00664">
    <property type="entry name" value="DoH"/>
    <property type="match status" value="1"/>
</dbReference>
<dbReference type="FunCoup" id="A0A1W4XFN6">
    <property type="interactions" value="47"/>
</dbReference>
<dbReference type="Pfam" id="PF03351">
    <property type="entry name" value="DOMON"/>
    <property type="match status" value="1"/>
</dbReference>
<feature type="region of interest" description="Disordered" evidence="2">
    <location>
        <begin position="127"/>
        <end position="308"/>
    </location>
</feature>